<evidence type="ECO:0000313" key="1">
    <source>
        <dbReference type="EMBL" id="GBG93883.1"/>
    </source>
</evidence>
<dbReference type="PANTHER" id="PTHR33221">
    <property type="entry name" value="WINGED HELIX-TURN-HELIX TRANSCRIPTIONAL REGULATOR, RRF2 FAMILY"/>
    <property type="match status" value="1"/>
</dbReference>
<organism evidence="1 2">
    <name type="scientific">Ligilactobacillus salitolerans</name>
    <dbReference type="NCBI Taxonomy" id="1808352"/>
    <lineage>
        <taxon>Bacteria</taxon>
        <taxon>Bacillati</taxon>
        <taxon>Bacillota</taxon>
        <taxon>Bacilli</taxon>
        <taxon>Lactobacillales</taxon>
        <taxon>Lactobacillaceae</taxon>
        <taxon>Ligilactobacillus</taxon>
    </lineage>
</organism>
<dbReference type="InterPro" id="IPR036390">
    <property type="entry name" value="WH_DNA-bd_sf"/>
</dbReference>
<dbReference type="GO" id="GO:0005829">
    <property type="term" value="C:cytosol"/>
    <property type="evidence" value="ECO:0007669"/>
    <property type="project" value="TreeGrafter"/>
</dbReference>
<reference evidence="1 2" key="1">
    <citation type="journal article" date="2019" name="Int. J. Syst. Evol. Microbiol.">
        <title>Lactobacillus salitolerans sp. nov., a novel lactic acid bacterium isolated from spent mushroom substrates.</title>
        <authorList>
            <person name="Tohno M."/>
            <person name="Tanizawa Y."/>
            <person name="Kojima Y."/>
            <person name="Sakamoto M."/>
            <person name="Nakamura Y."/>
            <person name="Ohkuma M."/>
            <person name="Kobayashi H."/>
        </authorList>
    </citation>
    <scope>NUCLEOTIDE SEQUENCE [LARGE SCALE GENOMIC DNA]</scope>
    <source>
        <strain evidence="1 2">YK43</strain>
    </source>
</reference>
<dbReference type="EMBL" id="BFFP01000003">
    <property type="protein sequence ID" value="GBG93883.1"/>
    <property type="molecule type" value="Genomic_DNA"/>
</dbReference>
<protein>
    <submittedName>
        <fullName evidence="1">Rrf2 family transcriptional regulator</fullName>
    </submittedName>
</protein>
<sequence>MRTSTQLSDALHIMAYIAIFQKNGDLSSTAIAGSVHTNPTNVRKIMGKLKKAGLLKTTNGQAAPALTRSTRLISFYDVACALGEGSLFKVDAQTEPQCIVGGNIQEALSSEYAILQATVAAKMKELTLADVLCQLAWLETNKHPENRTLLAEFLV</sequence>
<dbReference type="SUPFAM" id="SSF46785">
    <property type="entry name" value="Winged helix' DNA-binding domain"/>
    <property type="match status" value="1"/>
</dbReference>
<dbReference type="OrthoDB" id="213028at2"/>
<dbReference type="AlphaFoldDB" id="A0A401IQU3"/>
<dbReference type="Proteomes" id="UP000286848">
    <property type="component" value="Unassembled WGS sequence"/>
</dbReference>
<comment type="caution">
    <text evidence="1">The sequence shown here is derived from an EMBL/GenBank/DDBJ whole genome shotgun (WGS) entry which is preliminary data.</text>
</comment>
<dbReference type="InterPro" id="IPR000944">
    <property type="entry name" value="Tscrpt_reg_Rrf2"/>
</dbReference>
<keyword evidence="2" id="KW-1185">Reference proteome</keyword>
<dbReference type="RefSeq" id="WP_124974786.1">
    <property type="nucleotide sequence ID" value="NZ_BFFP01000003.1"/>
</dbReference>
<gene>
    <name evidence="1" type="ORF">LFYK43_03420</name>
</gene>
<dbReference type="Pfam" id="PF02082">
    <property type="entry name" value="Rrf2"/>
    <property type="match status" value="1"/>
</dbReference>
<dbReference type="GO" id="GO:0003700">
    <property type="term" value="F:DNA-binding transcription factor activity"/>
    <property type="evidence" value="ECO:0007669"/>
    <property type="project" value="TreeGrafter"/>
</dbReference>
<dbReference type="PANTHER" id="PTHR33221:SF15">
    <property type="entry name" value="HTH-TYPE TRANSCRIPTIONAL REGULATOR YWGB-RELATED"/>
    <property type="match status" value="1"/>
</dbReference>
<accession>A0A401IQU3</accession>
<name>A0A401IQU3_9LACO</name>
<dbReference type="Gene3D" id="1.10.10.10">
    <property type="entry name" value="Winged helix-like DNA-binding domain superfamily/Winged helix DNA-binding domain"/>
    <property type="match status" value="1"/>
</dbReference>
<evidence type="ECO:0000313" key="2">
    <source>
        <dbReference type="Proteomes" id="UP000286848"/>
    </source>
</evidence>
<dbReference type="InterPro" id="IPR036388">
    <property type="entry name" value="WH-like_DNA-bd_sf"/>
</dbReference>
<proteinExistence type="predicted"/>